<name>A0ABV4T7P8_9FLAO</name>
<dbReference type="RefSeq" id="WP_373405112.1">
    <property type="nucleotide sequence ID" value="NZ_JBCFQL010000001.1"/>
</dbReference>
<gene>
    <name evidence="1" type="ORF">AAGV28_01780</name>
</gene>
<sequence>MRKLYVERLEQFFELAEKSNEWKKNYEYFQRASDVTENLIRVSET</sequence>
<comment type="caution">
    <text evidence="1">The sequence shown here is derived from an EMBL/GenBank/DDBJ whole genome shotgun (WGS) entry which is preliminary data.</text>
</comment>
<evidence type="ECO:0008006" key="3">
    <source>
        <dbReference type="Google" id="ProtNLM"/>
    </source>
</evidence>
<proteinExistence type="predicted"/>
<evidence type="ECO:0000313" key="2">
    <source>
        <dbReference type="Proteomes" id="UP001574169"/>
    </source>
</evidence>
<reference evidence="1 2" key="1">
    <citation type="submission" date="2024-04" db="EMBL/GenBank/DDBJ databases">
        <title>New Clade of Flavobacterium.</title>
        <authorList>
            <person name="Matos L."/>
            <person name="Proenca D.N."/>
            <person name="Fransisco R.M."/>
            <person name="Chung A.P."/>
            <person name="Maccario L."/>
            <person name="Sorensen S.J."/>
            <person name="Morais P.V."/>
        </authorList>
    </citation>
    <scope>NUCLEOTIDE SEQUENCE [LARGE SCALE GENOMIC DNA]</scope>
    <source>
        <strain evidence="1 2">FZUC8N2.13</strain>
    </source>
</reference>
<keyword evidence="2" id="KW-1185">Reference proteome</keyword>
<accession>A0ABV4T7P8</accession>
<dbReference type="Proteomes" id="UP001574169">
    <property type="component" value="Unassembled WGS sequence"/>
</dbReference>
<organism evidence="1 2">
    <name type="scientific">Flavobacterium zubiriense</name>
    <dbReference type="NCBI Taxonomy" id="3138075"/>
    <lineage>
        <taxon>Bacteria</taxon>
        <taxon>Pseudomonadati</taxon>
        <taxon>Bacteroidota</taxon>
        <taxon>Flavobacteriia</taxon>
        <taxon>Flavobacteriales</taxon>
        <taxon>Flavobacteriaceae</taxon>
        <taxon>Flavobacterium</taxon>
    </lineage>
</organism>
<dbReference type="EMBL" id="JBCFQL010000001">
    <property type="protein sequence ID" value="MFA9190086.1"/>
    <property type="molecule type" value="Genomic_DNA"/>
</dbReference>
<protein>
    <recommendedName>
        <fullName evidence="3">Four helix bundle protein</fullName>
    </recommendedName>
</protein>
<evidence type="ECO:0000313" key="1">
    <source>
        <dbReference type="EMBL" id="MFA9190086.1"/>
    </source>
</evidence>